<keyword evidence="1" id="KW-1133">Transmembrane helix</keyword>
<dbReference type="RefSeq" id="WP_042532514.1">
    <property type="nucleotide sequence ID" value="NZ_CAXOIH010000020.1"/>
</dbReference>
<feature type="transmembrane region" description="Helical" evidence="1">
    <location>
        <begin position="6"/>
        <end position="25"/>
    </location>
</feature>
<keyword evidence="1" id="KW-0472">Membrane</keyword>
<accession>A0A0A1MUH9</accession>
<dbReference type="AlphaFoldDB" id="A0A0A1MUH9"/>
<dbReference type="EMBL" id="CDGG01000001">
    <property type="protein sequence ID" value="CEI82581.1"/>
    <property type="molecule type" value="Genomic_DNA"/>
</dbReference>
<dbReference type="Proteomes" id="UP000040453">
    <property type="component" value="Unassembled WGS sequence"/>
</dbReference>
<organism evidence="2 3">
    <name type="scientific">Oceanobacillus oncorhynchi</name>
    <dbReference type="NCBI Taxonomy" id="545501"/>
    <lineage>
        <taxon>Bacteria</taxon>
        <taxon>Bacillati</taxon>
        <taxon>Bacillota</taxon>
        <taxon>Bacilli</taxon>
        <taxon>Bacillales</taxon>
        <taxon>Bacillaceae</taxon>
        <taxon>Oceanobacillus</taxon>
    </lineage>
</organism>
<evidence type="ECO:0000313" key="3">
    <source>
        <dbReference type="Proteomes" id="UP000040453"/>
    </source>
</evidence>
<feature type="transmembrane region" description="Helical" evidence="1">
    <location>
        <begin position="70"/>
        <end position="88"/>
    </location>
</feature>
<keyword evidence="1" id="KW-0812">Transmembrane</keyword>
<dbReference type="OrthoDB" id="9833065at2"/>
<keyword evidence="3" id="KW-1185">Reference proteome</keyword>
<feature type="transmembrane region" description="Helical" evidence="1">
    <location>
        <begin position="100"/>
        <end position="120"/>
    </location>
</feature>
<evidence type="ECO:0000313" key="2">
    <source>
        <dbReference type="EMBL" id="CEI82581.1"/>
    </source>
</evidence>
<proteinExistence type="predicted"/>
<gene>
    <name evidence="2" type="ORF">BN997_02462</name>
</gene>
<evidence type="ECO:0000256" key="1">
    <source>
        <dbReference type="SAM" id="Phobius"/>
    </source>
</evidence>
<reference evidence="2 3" key="1">
    <citation type="submission" date="2014-11" db="EMBL/GenBank/DDBJ databases">
        <authorList>
            <person name="Urmite Genomes Urmite Genomes"/>
        </authorList>
    </citation>
    <scope>NUCLEOTIDE SEQUENCE [LARGE SCALE GENOMIC DNA]</scope>
    <source>
        <strain evidence="2 3">Oc5</strain>
    </source>
</reference>
<feature type="transmembrane region" description="Helical" evidence="1">
    <location>
        <begin position="37"/>
        <end position="58"/>
    </location>
</feature>
<protein>
    <submittedName>
        <fullName evidence="2">Uncharacterized protein</fullName>
    </submittedName>
</protein>
<name>A0A0A1MUH9_9BACI</name>
<sequence>MTFLTLFILILLIILPLIAYVFFSVYKEKKLRLLSYYLMEAITILLLTTIGHMYYYYVYNLNVLPNTKNLNTMIFILLGVTIILYIFNSISSRLKKTKKVSIQAVAVFFLIILLFLTWIIPLGHKYLYVNRLDTKEELFANPNEKSVVTDEDKNMMVALIDSSYDPLTRPRTGRTYDNYFHIRNNGSTPYNGNIYLTLFNEDNETTDVKLFKDVTVGPNSEQLLIETRKNSFQASEWNEQSFTTKQKVETFEALISGK</sequence>